<evidence type="ECO:0000313" key="1">
    <source>
        <dbReference type="EMBL" id="KAI3730068.1"/>
    </source>
</evidence>
<protein>
    <submittedName>
        <fullName evidence="1">Uncharacterized protein</fullName>
    </submittedName>
</protein>
<organism evidence="1 2">
    <name type="scientific">Arctium lappa</name>
    <name type="common">Greater burdock</name>
    <name type="synonym">Lappa major</name>
    <dbReference type="NCBI Taxonomy" id="4217"/>
    <lineage>
        <taxon>Eukaryota</taxon>
        <taxon>Viridiplantae</taxon>
        <taxon>Streptophyta</taxon>
        <taxon>Embryophyta</taxon>
        <taxon>Tracheophyta</taxon>
        <taxon>Spermatophyta</taxon>
        <taxon>Magnoliopsida</taxon>
        <taxon>eudicotyledons</taxon>
        <taxon>Gunneridae</taxon>
        <taxon>Pentapetalae</taxon>
        <taxon>asterids</taxon>
        <taxon>campanulids</taxon>
        <taxon>Asterales</taxon>
        <taxon>Asteraceae</taxon>
        <taxon>Carduoideae</taxon>
        <taxon>Cardueae</taxon>
        <taxon>Arctiinae</taxon>
        <taxon>Arctium</taxon>
    </lineage>
</organism>
<gene>
    <name evidence="1" type="ORF">L6452_18744</name>
</gene>
<dbReference type="Proteomes" id="UP001055879">
    <property type="component" value="Linkage Group LG05"/>
</dbReference>
<evidence type="ECO:0000313" key="2">
    <source>
        <dbReference type="Proteomes" id="UP001055879"/>
    </source>
</evidence>
<reference evidence="1 2" key="2">
    <citation type="journal article" date="2022" name="Mol. Ecol. Resour.">
        <title>The genomes of chicory, endive, great burdock and yacon provide insights into Asteraceae paleo-polyploidization history and plant inulin production.</title>
        <authorList>
            <person name="Fan W."/>
            <person name="Wang S."/>
            <person name="Wang H."/>
            <person name="Wang A."/>
            <person name="Jiang F."/>
            <person name="Liu H."/>
            <person name="Zhao H."/>
            <person name="Xu D."/>
            <person name="Zhang Y."/>
        </authorList>
    </citation>
    <scope>NUCLEOTIDE SEQUENCE [LARGE SCALE GENOMIC DNA]</scope>
    <source>
        <strain evidence="2">cv. Niubang</strain>
    </source>
</reference>
<proteinExistence type="predicted"/>
<accession>A0ACB9C7C4</accession>
<sequence length="138" mass="15165">MPTRPSPRVPGSRTYRILHYLGSLNTGFCTLPTLVPGLIPVPSNPGSCALYQVRSPTRLTWCRDSPIMGFRFPGSIQDDWERSKAPIRYVLSQACESPTPSRTSHMQGNLHVGWSGALGRKGLEMDLDDGKSGRAILL</sequence>
<keyword evidence="2" id="KW-1185">Reference proteome</keyword>
<dbReference type="EMBL" id="CM042051">
    <property type="protein sequence ID" value="KAI3730068.1"/>
    <property type="molecule type" value="Genomic_DNA"/>
</dbReference>
<comment type="caution">
    <text evidence="1">The sequence shown here is derived from an EMBL/GenBank/DDBJ whole genome shotgun (WGS) entry which is preliminary data.</text>
</comment>
<name>A0ACB9C7C4_ARCLA</name>
<reference evidence="2" key="1">
    <citation type="journal article" date="2022" name="Mol. Ecol. Resour.">
        <title>The genomes of chicory, endive, great burdock and yacon provide insights into Asteraceae palaeo-polyploidization history and plant inulin production.</title>
        <authorList>
            <person name="Fan W."/>
            <person name="Wang S."/>
            <person name="Wang H."/>
            <person name="Wang A."/>
            <person name="Jiang F."/>
            <person name="Liu H."/>
            <person name="Zhao H."/>
            <person name="Xu D."/>
            <person name="Zhang Y."/>
        </authorList>
    </citation>
    <scope>NUCLEOTIDE SEQUENCE [LARGE SCALE GENOMIC DNA]</scope>
    <source>
        <strain evidence="2">cv. Niubang</strain>
    </source>
</reference>